<sequence length="81" mass="9088">MHTQDTAVVDEDGFGVDEVCAAIAYWMELEPCTDGFSLSQTVSRLADVYGDMIARKVAFVAKQRVPEETQRYLRQAMAKAR</sequence>
<dbReference type="EMBL" id="CADIKB010000063">
    <property type="protein sequence ID" value="CAB3739883.1"/>
    <property type="molecule type" value="Genomic_DNA"/>
</dbReference>
<gene>
    <name evidence="1" type="ORF">LMG22037_06337</name>
</gene>
<dbReference type="InterPro" id="IPR022191">
    <property type="entry name" value="DUF3717"/>
</dbReference>
<accession>A0A6J5CL74</accession>
<name>A0A6J5CL74_9BURK</name>
<dbReference type="Proteomes" id="UP000494249">
    <property type="component" value="Unassembled WGS sequence"/>
</dbReference>
<evidence type="ECO:0000313" key="2">
    <source>
        <dbReference type="Proteomes" id="UP000494249"/>
    </source>
</evidence>
<reference evidence="1 2" key="1">
    <citation type="submission" date="2020-04" db="EMBL/GenBank/DDBJ databases">
        <authorList>
            <person name="De Canck E."/>
        </authorList>
    </citation>
    <scope>NUCLEOTIDE SEQUENCE [LARGE SCALE GENOMIC DNA]</scope>
    <source>
        <strain evidence="1 2">LMG 22037</strain>
    </source>
</reference>
<dbReference type="Pfam" id="PF12512">
    <property type="entry name" value="DUF3717"/>
    <property type="match status" value="1"/>
</dbReference>
<proteinExistence type="predicted"/>
<dbReference type="AlphaFoldDB" id="A0A6J5CL74"/>
<organism evidence="1 2">
    <name type="scientific">Paraburkholderia phenoliruptrix</name>
    <dbReference type="NCBI Taxonomy" id="252970"/>
    <lineage>
        <taxon>Bacteria</taxon>
        <taxon>Pseudomonadati</taxon>
        <taxon>Pseudomonadota</taxon>
        <taxon>Betaproteobacteria</taxon>
        <taxon>Burkholderiales</taxon>
        <taxon>Burkholderiaceae</taxon>
        <taxon>Paraburkholderia</taxon>
    </lineage>
</organism>
<dbReference type="RefSeq" id="WP_035478447.1">
    <property type="nucleotide sequence ID" value="NZ_CADFGL010000059.1"/>
</dbReference>
<evidence type="ECO:0000313" key="1">
    <source>
        <dbReference type="EMBL" id="CAB3739883.1"/>
    </source>
</evidence>
<protein>
    <submittedName>
        <fullName evidence="1">Uncharacterized protein</fullName>
    </submittedName>
</protein>